<dbReference type="GO" id="GO:0005886">
    <property type="term" value="C:plasma membrane"/>
    <property type="evidence" value="ECO:0007669"/>
    <property type="project" value="UniProtKB-SubCell"/>
</dbReference>
<evidence type="ECO:0000259" key="6">
    <source>
        <dbReference type="PROSITE" id="PS50850"/>
    </source>
</evidence>
<evidence type="ECO:0000256" key="5">
    <source>
        <dbReference type="SAM" id="Phobius"/>
    </source>
</evidence>
<evidence type="ECO:0000256" key="1">
    <source>
        <dbReference type="ARBA" id="ARBA00004651"/>
    </source>
</evidence>
<feature type="transmembrane region" description="Helical" evidence="5">
    <location>
        <begin position="211"/>
        <end position="227"/>
    </location>
</feature>
<dbReference type="InterPro" id="IPR011701">
    <property type="entry name" value="MFS"/>
</dbReference>
<evidence type="ECO:0000313" key="7">
    <source>
        <dbReference type="EMBL" id="POH57970.1"/>
    </source>
</evidence>
<feature type="transmembrane region" description="Helical" evidence="5">
    <location>
        <begin position="329"/>
        <end position="347"/>
    </location>
</feature>
<accession>A0A2S3Z4R4</accession>
<gene>
    <name evidence="7" type="ORF">C3B59_19085</name>
</gene>
<feature type="transmembrane region" description="Helical" evidence="5">
    <location>
        <begin position="79"/>
        <end position="98"/>
    </location>
</feature>
<dbReference type="Proteomes" id="UP000237104">
    <property type="component" value="Unassembled WGS sequence"/>
</dbReference>
<evidence type="ECO:0000313" key="8">
    <source>
        <dbReference type="Proteomes" id="UP000237104"/>
    </source>
</evidence>
<dbReference type="EMBL" id="PPXF01000076">
    <property type="protein sequence ID" value="POH57970.1"/>
    <property type="molecule type" value="Genomic_DNA"/>
</dbReference>
<dbReference type="Pfam" id="PF07690">
    <property type="entry name" value="MFS_1"/>
    <property type="match status" value="1"/>
</dbReference>
<feature type="domain" description="Major facilitator superfamily (MFS) profile" evidence="6">
    <location>
        <begin position="14"/>
        <end position="453"/>
    </location>
</feature>
<sequence>MRPASIFGREYVWVTVGILALIFLAAFEALAVTTVMPIISAALDGDSLYALAFSGPLAVGVVGMVAAGNWADRSGPVPVALTAVVLFVVGLVIAGTAASMPALIVGRLVHGLGGGALSVSLYVVVARVYPQRMHPAIFGAFAGAWVVPSLIGPFIAGLVAEYTSWRWVFLGVVVLVVAAMGMLRPGLVAIAAAERERPVGVREPWRLSRTLWSLGAAAAVLCASMAAQLPGALLWVGTGAAFVLAGVALRPLLPAGTLSGRRGLPVVMTIRGLVSGAFLSTEVYLPALLTGEYRLSPVLAGLALSCAGVTWALASWLQGRYATVLSDAGSMLLGSALLLVAIAASALTSALGLAPAVAIAGWAVAGAGMGTLVPRQSGRVLRLSAPQQQGFNSSALLIADSIGAALALAATAVVFVAFAPLGGTATYTASFTLSALLAVGGLLLVGRVGRDAAPATVAVPSA</sequence>
<dbReference type="PANTHER" id="PTHR23501:SF154">
    <property type="entry name" value="MULTIDRUG-EFFLUX TRANSPORTER RV1634-RELATED"/>
    <property type="match status" value="1"/>
</dbReference>
<reference evidence="7 8" key="1">
    <citation type="submission" date="2018-01" db="EMBL/GenBank/DDBJ databases">
        <title>Cryobacterium sp. nov., from glaciers in China.</title>
        <authorList>
            <person name="Liu Q."/>
            <person name="Xin Y.-H."/>
        </authorList>
    </citation>
    <scope>NUCLEOTIDE SEQUENCE [LARGE SCALE GENOMIC DNA]</scope>
    <source>
        <strain evidence="7 8">TMB1-8</strain>
    </source>
</reference>
<comment type="subcellular location">
    <subcellularLocation>
        <location evidence="1">Cell membrane</location>
        <topology evidence="1">Multi-pass membrane protein</topology>
    </subcellularLocation>
</comment>
<keyword evidence="4 5" id="KW-0472">Membrane</keyword>
<feature type="transmembrane region" description="Helical" evidence="5">
    <location>
        <begin position="165"/>
        <end position="190"/>
    </location>
</feature>
<feature type="transmembrane region" description="Helical" evidence="5">
    <location>
        <begin position="137"/>
        <end position="159"/>
    </location>
</feature>
<feature type="transmembrane region" description="Helical" evidence="5">
    <location>
        <begin position="104"/>
        <end position="125"/>
    </location>
</feature>
<feature type="transmembrane region" description="Helical" evidence="5">
    <location>
        <begin position="265"/>
        <end position="285"/>
    </location>
</feature>
<dbReference type="Gene3D" id="1.20.1250.20">
    <property type="entry name" value="MFS general substrate transporter like domains"/>
    <property type="match status" value="1"/>
</dbReference>
<name>A0A2S3Z4R4_9MICO</name>
<dbReference type="PRINTS" id="PR01036">
    <property type="entry name" value="TCRTETB"/>
</dbReference>
<organism evidence="7 8">
    <name type="scientific">Cryobacterium zongtaii</name>
    <dbReference type="NCBI Taxonomy" id="1259217"/>
    <lineage>
        <taxon>Bacteria</taxon>
        <taxon>Bacillati</taxon>
        <taxon>Actinomycetota</taxon>
        <taxon>Actinomycetes</taxon>
        <taxon>Micrococcales</taxon>
        <taxon>Microbacteriaceae</taxon>
        <taxon>Cryobacterium</taxon>
    </lineage>
</organism>
<protein>
    <submittedName>
        <fullName evidence="7">MFS transporter</fullName>
    </submittedName>
</protein>
<dbReference type="InterPro" id="IPR020846">
    <property type="entry name" value="MFS_dom"/>
</dbReference>
<dbReference type="SUPFAM" id="SSF103473">
    <property type="entry name" value="MFS general substrate transporter"/>
    <property type="match status" value="1"/>
</dbReference>
<keyword evidence="3 5" id="KW-1133">Transmembrane helix</keyword>
<feature type="transmembrane region" description="Helical" evidence="5">
    <location>
        <begin position="48"/>
        <end position="67"/>
    </location>
</feature>
<feature type="transmembrane region" description="Helical" evidence="5">
    <location>
        <begin position="394"/>
        <end position="419"/>
    </location>
</feature>
<feature type="transmembrane region" description="Helical" evidence="5">
    <location>
        <begin position="12"/>
        <end position="36"/>
    </location>
</feature>
<keyword evidence="2 5" id="KW-0812">Transmembrane</keyword>
<evidence type="ECO:0000256" key="3">
    <source>
        <dbReference type="ARBA" id="ARBA00022989"/>
    </source>
</evidence>
<evidence type="ECO:0000256" key="2">
    <source>
        <dbReference type="ARBA" id="ARBA00022692"/>
    </source>
</evidence>
<dbReference type="InterPro" id="IPR036259">
    <property type="entry name" value="MFS_trans_sf"/>
</dbReference>
<evidence type="ECO:0000256" key="4">
    <source>
        <dbReference type="ARBA" id="ARBA00023136"/>
    </source>
</evidence>
<comment type="caution">
    <text evidence="7">The sequence shown here is derived from an EMBL/GenBank/DDBJ whole genome shotgun (WGS) entry which is preliminary data.</text>
</comment>
<feature type="transmembrane region" description="Helical" evidence="5">
    <location>
        <begin position="425"/>
        <end position="445"/>
    </location>
</feature>
<feature type="transmembrane region" description="Helical" evidence="5">
    <location>
        <begin position="297"/>
        <end position="317"/>
    </location>
</feature>
<proteinExistence type="predicted"/>
<dbReference type="PANTHER" id="PTHR23501">
    <property type="entry name" value="MAJOR FACILITATOR SUPERFAMILY"/>
    <property type="match status" value="1"/>
</dbReference>
<dbReference type="PROSITE" id="PS50850">
    <property type="entry name" value="MFS"/>
    <property type="match status" value="1"/>
</dbReference>
<feature type="transmembrane region" description="Helical" evidence="5">
    <location>
        <begin position="233"/>
        <end position="253"/>
    </location>
</feature>
<feature type="transmembrane region" description="Helical" evidence="5">
    <location>
        <begin position="353"/>
        <end position="373"/>
    </location>
</feature>
<dbReference type="AlphaFoldDB" id="A0A2S3Z4R4"/>
<dbReference type="OrthoDB" id="9778875at2"/>
<dbReference type="GO" id="GO:0022857">
    <property type="term" value="F:transmembrane transporter activity"/>
    <property type="evidence" value="ECO:0007669"/>
    <property type="project" value="InterPro"/>
</dbReference>